<sequence>MALMLFHAAKIASLDVCAKTDTFLRERNVFLRVNVEDVKENTTTKPKLIKMDTF</sequence>
<dbReference type="Proteomes" id="UP000288716">
    <property type="component" value="Unassembled WGS sequence"/>
</dbReference>
<proteinExistence type="predicted"/>
<evidence type="ECO:0000313" key="1">
    <source>
        <dbReference type="EMBL" id="RWS20443.1"/>
    </source>
</evidence>
<dbReference type="VEuPathDB" id="VectorBase:LDEU011597"/>
<keyword evidence="2" id="KW-1185">Reference proteome</keyword>
<accession>A0A443RYM8</accession>
<reference evidence="1 2" key="1">
    <citation type="journal article" date="2018" name="Gigascience">
        <title>Genomes of trombidid mites reveal novel predicted allergens and laterally-transferred genes associated with secondary metabolism.</title>
        <authorList>
            <person name="Dong X."/>
            <person name="Chaisiri K."/>
            <person name="Xia D."/>
            <person name="Armstrong S.D."/>
            <person name="Fang Y."/>
            <person name="Donnelly M.J."/>
            <person name="Kadowaki T."/>
            <person name="McGarry J.W."/>
            <person name="Darby A.C."/>
            <person name="Makepeace B.L."/>
        </authorList>
    </citation>
    <scope>NUCLEOTIDE SEQUENCE [LARGE SCALE GENOMIC DNA]</scope>
    <source>
        <strain evidence="1">UoL-UT</strain>
    </source>
</reference>
<organism evidence="1 2">
    <name type="scientific">Leptotrombidium deliense</name>
    <dbReference type="NCBI Taxonomy" id="299467"/>
    <lineage>
        <taxon>Eukaryota</taxon>
        <taxon>Metazoa</taxon>
        <taxon>Ecdysozoa</taxon>
        <taxon>Arthropoda</taxon>
        <taxon>Chelicerata</taxon>
        <taxon>Arachnida</taxon>
        <taxon>Acari</taxon>
        <taxon>Acariformes</taxon>
        <taxon>Trombidiformes</taxon>
        <taxon>Prostigmata</taxon>
        <taxon>Anystina</taxon>
        <taxon>Parasitengona</taxon>
        <taxon>Trombiculoidea</taxon>
        <taxon>Trombiculidae</taxon>
        <taxon>Leptotrombidium</taxon>
    </lineage>
</organism>
<comment type="caution">
    <text evidence="1">The sequence shown here is derived from an EMBL/GenBank/DDBJ whole genome shotgun (WGS) entry which is preliminary data.</text>
</comment>
<name>A0A443RYM8_9ACAR</name>
<protein>
    <submittedName>
        <fullName evidence="1">Uncharacterized protein</fullName>
    </submittedName>
</protein>
<dbReference type="AlphaFoldDB" id="A0A443RYM8"/>
<evidence type="ECO:0000313" key="2">
    <source>
        <dbReference type="Proteomes" id="UP000288716"/>
    </source>
</evidence>
<gene>
    <name evidence="1" type="ORF">B4U80_06438</name>
</gene>
<dbReference type="EMBL" id="NCKV01017507">
    <property type="protein sequence ID" value="RWS20443.1"/>
    <property type="molecule type" value="Genomic_DNA"/>
</dbReference>